<proteinExistence type="predicted"/>
<keyword evidence="3" id="KW-1185">Reference proteome</keyword>
<evidence type="ECO:0000313" key="2">
    <source>
        <dbReference type="EMBL" id="EFL25212.1"/>
    </source>
</evidence>
<dbReference type="AlphaFoldDB" id="D9WEJ7"/>
<dbReference type="EMBL" id="GG657754">
    <property type="protein sequence ID" value="EFL25212.1"/>
    <property type="molecule type" value="Genomic_DNA"/>
</dbReference>
<dbReference type="Proteomes" id="UP000003963">
    <property type="component" value="Unassembled WGS sequence"/>
</dbReference>
<evidence type="ECO:0000313" key="3">
    <source>
        <dbReference type="Proteomes" id="UP000003963"/>
    </source>
</evidence>
<name>D9WEJ7_9ACTN</name>
<reference evidence="2 3" key="1">
    <citation type="submission" date="2009-02" db="EMBL/GenBank/DDBJ databases">
        <title>Annotation of Streptomyces hygroscopicus strain ATCC 53653.</title>
        <authorList>
            <consortium name="The Broad Institute Genome Sequencing Platform"/>
            <consortium name="Broad Institute Microbial Sequencing Center"/>
            <person name="Fischbach M."/>
            <person name="Godfrey P."/>
            <person name="Ward D."/>
            <person name="Young S."/>
            <person name="Zeng Q."/>
            <person name="Koehrsen M."/>
            <person name="Alvarado L."/>
            <person name="Berlin A.M."/>
            <person name="Bochicchio J."/>
            <person name="Borenstein D."/>
            <person name="Chapman S.B."/>
            <person name="Chen Z."/>
            <person name="Engels R."/>
            <person name="Freedman E."/>
            <person name="Gellesch M."/>
            <person name="Goldberg J."/>
            <person name="Griggs A."/>
            <person name="Gujja S."/>
            <person name="Heilman E.R."/>
            <person name="Heiman D.I."/>
            <person name="Hepburn T.A."/>
            <person name="Howarth C."/>
            <person name="Jen D."/>
            <person name="Larson L."/>
            <person name="Lewis B."/>
            <person name="Mehta T."/>
            <person name="Park D."/>
            <person name="Pearson M."/>
            <person name="Richards J."/>
            <person name="Roberts A."/>
            <person name="Saif S."/>
            <person name="Shea T.D."/>
            <person name="Shenoy N."/>
            <person name="Sisk P."/>
            <person name="Stolte C."/>
            <person name="Sykes S.N."/>
            <person name="Thomson T."/>
            <person name="Walk T."/>
            <person name="White J."/>
            <person name="Yandava C."/>
            <person name="Straight P."/>
            <person name="Clardy J."/>
            <person name="Hung D."/>
            <person name="Kolter R."/>
            <person name="Mekalanos J."/>
            <person name="Walker S."/>
            <person name="Walsh C.T."/>
            <person name="Wieland-Brown L.C."/>
            <person name="Haas B."/>
            <person name="Nusbaum C."/>
            <person name="Birren B."/>
        </authorList>
    </citation>
    <scope>NUCLEOTIDE SEQUENCE [LARGE SCALE GENOMIC DNA]</scope>
    <source>
        <strain evidence="2 3">ATCC 53653</strain>
    </source>
</reference>
<feature type="signal peptide" evidence="1">
    <location>
        <begin position="1"/>
        <end position="24"/>
    </location>
</feature>
<dbReference type="HOGENOM" id="CLU_086037_0_0_11"/>
<dbReference type="STRING" id="457427.SSOG_04926"/>
<feature type="chain" id="PRO_5003131206" description="Calcium-binding protein" evidence="1">
    <location>
        <begin position="25"/>
        <end position="247"/>
    </location>
</feature>
<protein>
    <recommendedName>
        <fullName evidence="4">Calcium-binding protein</fullName>
    </recommendedName>
</protein>
<evidence type="ECO:0000256" key="1">
    <source>
        <dbReference type="SAM" id="SignalP"/>
    </source>
</evidence>
<evidence type="ECO:0008006" key="4">
    <source>
        <dbReference type="Google" id="ProtNLM"/>
    </source>
</evidence>
<gene>
    <name evidence="2" type="ORF">SSOG_04926</name>
</gene>
<organism evidence="2 3">
    <name type="scientific">Streptomyces himastatinicus ATCC 53653</name>
    <dbReference type="NCBI Taxonomy" id="457427"/>
    <lineage>
        <taxon>Bacteria</taxon>
        <taxon>Bacillati</taxon>
        <taxon>Actinomycetota</taxon>
        <taxon>Actinomycetes</taxon>
        <taxon>Kitasatosporales</taxon>
        <taxon>Streptomycetaceae</taxon>
        <taxon>Streptomyces</taxon>
        <taxon>Streptomyces violaceusniger group</taxon>
    </lineage>
</organism>
<accession>D9WEJ7</accession>
<keyword evidence="1" id="KW-0732">Signal</keyword>
<sequence>MTYAVLATATAAALGGLAVPAAHADGSGDTTITKVTAGNVVLGTSGAKKFTVSFTAKDDSGIHGADMYLEGPSYGYATPTGFACATAADDPTTSTCKATFILDPQVDFIDNSVAGRWYANVWIDANDGDYLSADKAGSFAVQRASKLTVNAAPEPVKKGKTITVTGALTRANWETSKYAGYTVQPAKLEFRKANSSTYSVVKTVKSGSGGALKTTVKAAQDGWFRWNFAGTSTTPPVKAGGDYVDVK</sequence>